<comment type="caution">
    <text evidence="1">The sequence shown here is derived from an EMBL/GenBank/DDBJ whole genome shotgun (WGS) entry which is preliminary data.</text>
</comment>
<accession>A0A645HA57</accession>
<name>A0A645HA57_9ZZZZ</name>
<dbReference type="EMBL" id="VSSQ01085272">
    <property type="protein sequence ID" value="MPN32984.1"/>
    <property type="molecule type" value="Genomic_DNA"/>
</dbReference>
<reference evidence="1" key="1">
    <citation type="submission" date="2019-08" db="EMBL/GenBank/DDBJ databases">
        <authorList>
            <person name="Kucharzyk K."/>
            <person name="Murdoch R.W."/>
            <person name="Higgins S."/>
            <person name="Loffler F."/>
        </authorList>
    </citation>
    <scope>NUCLEOTIDE SEQUENCE</scope>
</reference>
<protein>
    <submittedName>
        <fullName evidence="1">Uncharacterized protein</fullName>
    </submittedName>
</protein>
<organism evidence="1">
    <name type="scientific">bioreactor metagenome</name>
    <dbReference type="NCBI Taxonomy" id="1076179"/>
    <lineage>
        <taxon>unclassified sequences</taxon>
        <taxon>metagenomes</taxon>
        <taxon>ecological metagenomes</taxon>
    </lineage>
</organism>
<sequence length="133" mass="15092">MSELSKLDGDAHISCEIEIDGYIVSGYSNSNDKYGLAIFEPQKDGKYQYQTNTTRENDELVFMTTTINQKSYNLFWANKADLDYAEITYTLSGIAGETVKLDAKDNVIIYTEAPAKDFSVEYCFVDKNGDRFE</sequence>
<proteinExistence type="predicted"/>
<gene>
    <name evidence="1" type="ORF">SDC9_180467</name>
</gene>
<dbReference type="AlphaFoldDB" id="A0A645HA57"/>
<evidence type="ECO:0000313" key="1">
    <source>
        <dbReference type="EMBL" id="MPN32984.1"/>
    </source>
</evidence>